<evidence type="ECO:0000259" key="7">
    <source>
        <dbReference type="Pfam" id="PF08281"/>
    </source>
</evidence>
<dbReference type="Pfam" id="PF08281">
    <property type="entry name" value="Sigma70_r4_2"/>
    <property type="match status" value="1"/>
</dbReference>
<organism evidence="8 9">
    <name type="scientific">Lysobacter korlensis</name>
    <dbReference type="NCBI Taxonomy" id="553636"/>
    <lineage>
        <taxon>Bacteria</taxon>
        <taxon>Pseudomonadati</taxon>
        <taxon>Pseudomonadota</taxon>
        <taxon>Gammaproteobacteria</taxon>
        <taxon>Lysobacterales</taxon>
        <taxon>Lysobacteraceae</taxon>
        <taxon>Lysobacter</taxon>
    </lineage>
</organism>
<dbReference type="Gene3D" id="1.10.1740.10">
    <property type="match status" value="1"/>
</dbReference>
<reference evidence="8 9" key="1">
    <citation type="submission" date="2024-09" db="EMBL/GenBank/DDBJ databases">
        <authorList>
            <person name="Sun Q."/>
            <person name="Mori K."/>
        </authorList>
    </citation>
    <scope>NUCLEOTIDE SEQUENCE [LARGE SCALE GENOMIC DNA]</scope>
    <source>
        <strain evidence="8 9">KCTC 23076</strain>
    </source>
</reference>
<keyword evidence="4" id="KW-0238">DNA-binding</keyword>
<accession>A0ABV6RRK2</accession>
<keyword evidence="5" id="KW-0804">Transcription</keyword>
<evidence type="ECO:0000313" key="8">
    <source>
        <dbReference type="EMBL" id="MFC0679610.1"/>
    </source>
</evidence>
<dbReference type="InterPro" id="IPR014284">
    <property type="entry name" value="RNA_pol_sigma-70_dom"/>
</dbReference>
<dbReference type="EMBL" id="JBHLTG010000004">
    <property type="protein sequence ID" value="MFC0679610.1"/>
    <property type="molecule type" value="Genomic_DNA"/>
</dbReference>
<comment type="caution">
    <text evidence="8">The sequence shown here is derived from an EMBL/GenBank/DDBJ whole genome shotgun (WGS) entry which is preliminary data.</text>
</comment>
<dbReference type="InterPro" id="IPR013324">
    <property type="entry name" value="RNA_pol_sigma_r3/r4-like"/>
</dbReference>
<evidence type="ECO:0000313" key="9">
    <source>
        <dbReference type="Proteomes" id="UP001589896"/>
    </source>
</evidence>
<dbReference type="SUPFAM" id="SSF88659">
    <property type="entry name" value="Sigma3 and sigma4 domains of RNA polymerase sigma factors"/>
    <property type="match status" value="1"/>
</dbReference>
<name>A0ABV6RRK2_9GAMM</name>
<dbReference type="PANTHER" id="PTHR43133:SF8">
    <property type="entry name" value="RNA POLYMERASE SIGMA FACTOR HI_1459-RELATED"/>
    <property type="match status" value="1"/>
</dbReference>
<gene>
    <name evidence="8" type="ORF">ACFFGH_17370</name>
</gene>
<dbReference type="Gene3D" id="1.10.10.10">
    <property type="entry name" value="Winged helix-like DNA-binding domain superfamily/Winged helix DNA-binding domain"/>
    <property type="match status" value="1"/>
</dbReference>
<sequence length="191" mass="21394">MSADRDLVTAVLAGDVAAFERLVVEHHALCWRIVVRIVRDPEHAHDICQETFLRVHRSLSQYRHESALRTWIGRIAYSLALRHLERQRGGVQLVGAPDAGEVFEAVPDSAPGPHETLASAQAHARLHRAIDALPPLQRSIVRLYHIDEMPISDIADITGVPTGTIKSHLFRIRARLRGMLDDPSERMHDPA</sequence>
<keyword evidence="3" id="KW-0731">Sigma factor</keyword>
<evidence type="ECO:0000256" key="2">
    <source>
        <dbReference type="ARBA" id="ARBA00023015"/>
    </source>
</evidence>
<evidence type="ECO:0000259" key="6">
    <source>
        <dbReference type="Pfam" id="PF04542"/>
    </source>
</evidence>
<dbReference type="CDD" id="cd06171">
    <property type="entry name" value="Sigma70_r4"/>
    <property type="match status" value="1"/>
</dbReference>
<dbReference type="InterPro" id="IPR013325">
    <property type="entry name" value="RNA_pol_sigma_r2"/>
</dbReference>
<proteinExistence type="inferred from homology"/>
<feature type="domain" description="RNA polymerase sigma-70 region 2" evidence="6">
    <location>
        <begin position="22"/>
        <end position="88"/>
    </location>
</feature>
<protein>
    <submittedName>
        <fullName evidence="8">RNA polymerase sigma factor</fullName>
    </submittedName>
</protein>
<evidence type="ECO:0000256" key="3">
    <source>
        <dbReference type="ARBA" id="ARBA00023082"/>
    </source>
</evidence>
<dbReference type="SUPFAM" id="SSF88946">
    <property type="entry name" value="Sigma2 domain of RNA polymerase sigma factors"/>
    <property type="match status" value="1"/>
</dbReference>
<dbReference type="InterPro" id="IPR013249">
    <property type="entry name" value="RNA_pol_sigma70_r4_t2"/>
</dbReference>
<feature type="domain" description="RNA polymerase sigma factor 70 region 4 type 2" evidence="7">
    <location>
        <begin position="124"/>
        <end position="176"/>
    </location>
</feature>
<dbReference type="Proteomes" id="UP001589896">
    <property type="component" value="Unassembled WGS sequence"/>
</dbReference>
<evidence type="ECO:0000256" key="5">
    <source>
        <dbReference type="ARBA" id="ARBA00023163"/>
    </source>
</evidence>
<keyword evidence="9" id="KW-1185">Reference proteome</keyword>
<evidence type="ECO:0000256" key="1">
    <source>
        <dbReference type="ARBA" id="ARBA00010641"/>
    </source>
</evidence>
<dbReference type="RefSeq" id="WP_386670550.1">
    <property type="nucleotide sequence ID" value="NZ_JBHLTG010000004.1"/>
</dbReference>
<dbReference type="InterPro" id="IPR036388">
    <property type="entry name" value="WH-like_DNA-bd_sf"/>
</dbReference>
<dbReference type="Pfam" id="PF04542">
    <property type="entry name" value="Sigma70_r2"/>
    <property type="match status" value="1"/>
</dbReference>
<dbReference type="PANTHER" id="PTHR43133">
    <property type="entry name" value="RNA POLYMERASE ECF-TYPE SIGMA FACTO"/>
    <property type="match status" value="1"/>
</dbReference>
<dbReference type="InterPro" id="IPR007627">
    <property type="entry name" value="RNA_pol_sigma70_r2"/>
</dbReference>
<keyword evidence="2" id="KW-0805">Transcription regulation</keyword>
<evidence type="ECO:0000256" key="4">
    <source>
        <dbReference type="ARBA" id="ARBA00023125"/>
    </source>
</evidence>
<comment type="similarity">
    <text evidence="1">Belongs to the sigma-70 factor family. ECF subfamily.</text>
</comment>
<dbReference type="InterPro" id="IPR039425">
    <property type="entry name" value="RNA_pol_sigma-70-like"/>
</dbReference>
<dbReference type="NCBIfam" id="TIGR02937">
    <property type="entry name" value="sigma70-ECF"/>
    <property type="match status" value="1"/>
</dbReference>